<evidence type="ECO:0000256" key="3">
    <source>
        <dbReference type="ARBA" id="ARBA00022553"/>
    </source>
</evidence>
<dbReference type="PANTHER" id="PTHR45527:SF1">
    <property type="entry name" value="FATTY ACID SYNTHASE"/>
    <property type="match status" value="1"/>
</dbReference>
<dbReference type="InterPro" id="IPR009081">
    <property type="entry name" value="PP-bd_ACP"/>
</dbReference>
<dbReference type="Gene3D" id="1.10.1200.10">
    <property type="entry name" value="ACP-like"/>
    <property type="match status" value="1"/>
</dbReference>
<organism evidence="6 7">
    <name type="scientific">Kitasatospora paracochleata</name>
    <dbReference type="NCBI Taxonomy" id="58354"/>
    <lineage>
        <taxon>Bacteria</taxon>
        <taxon>Bacillati</taxon>
        <taxon>Actinomycetota</taxon>
        <taxon>Actinomycetes</taxon>
        <taxon>Kitasatosporales</taxon>
        <taxon>Streptomycetaceae</taxon>
        <taxon>Kitasatospora</taxon>
    </lineage>
</organism>
<dbReference type="PROSITE" id="PS00012">
    <property type="entry name" value="PHOSPHOPANTETHEINE"/>
    <property type="match status" value="1"/>
</dbReference>
<dbReference type="InterPro" id="IPR006162">
    <property type="entry name" value="Ppantetheine_attach_site"/>
</dbReference>
<dbReference type="InterPro" id="IPR020806">
    <property type="entry name" value="PKS_PP-bd"/>
</dbReference>
<dbReference type="NCBIfam" id="TIGR01733">
    <property type="entry name" value="AA-adenyl-dom"/>
    <property type="match status" value="1"/>
</dbReference>
<dbReference type="InterPro" id="IPR001242">
    <property type="entry name" value="Condensation_dom"/>
</dbReference>
<name>A0ABT1J4G1_9ACTN</name>
<accession>A0ABT1J4G1</accession>
<dbReference type="Pfam" id="PF00501">
    <property type="entry name" value="AMP-binding"/>
    <property type="match status" value="1"/>
</dbReference>
<comment type="caution">
    <text evidence="6">The sequence shown here is derived from an EMBL/GenBank/DDBJ whole genome shotgun (WGS) entry which is preliminary data.</text>
</comment>
<keyword evidence="3" id="KW-0597">Phosphoprotein</keyword>
<dbReference type="InterPro" id="IPR000873">
    <property type="entry name" value="AMP-dep_synth/lig_dom"/>
</dbReference>
<dbReference type="SUPFAM" id="SSF47336">
    <property type="entry name" value="ACP-like"/>
    <property type="match status" value="1"/>
</dbReference>
<dbReference type="InterPro" id="IPR010071">
    <property type="entry name" value="AA_adenyl_dom"/>
</dbReference>
<gene>
    <name evidence="6" type="ORF">FHR36_005486</name>
</gene>
<feature type="region of interest" description="Disordered" evidence="4">
    <location>
        <begin position="748"/>
        <end position="784"/>
    </location>
</feature>
<dbReference type="InterPro" id="IPR036736">
    <property type="entry name" value="ACP-like_sf"/>
</dbReference>
<feature type="region of interest" description="Disordered" evidence="4">
    <location>
        <begin position="942"/>
        <end position="966"/>
    </location>
</feature>
<comment type="cofactor">
    <cofactor evidence="1">
        <name>pantetheine 4'-phosphate</name>
        <dbReference type="ChEBI" id="CHEBI:47942"/>
    </cofactor>
</comment>
<dbReference type="InterPro" id="IPR025110">
    <property type="entry name" value="AMP-bd_C"/>
</dbReference>
<dbReference type="CDD" id="cd19531">
    <property type="entry name" value="LCL_NRPS-like"/>
    <property type="match status" value="1"/>
</dbReference>
<dbReference type="InterPro" id="IPR020845">
    <property type="entry name" value="AMP-binding_CS"/>
</dbReference>
<evidence type="ECO:0000256" key="4">
    <source>
        <dbReference type="SAM" id="MobiDB-lite"/>
    </source>
</evidence>
<keyword evidence="2" id="KW-0596">Phosphopantetheine</keyword>
<dbReference type="CDD" id="cd05930">
    <property type="entry name" value="A_NRPS"/>
    <property type="match status" value="1"/>
</dbReference>
<dbReference type="PANTHER" id="PTHR45527">
    <property type="entry name" value="NONRIBOSOMAL PEPTIDE SYNTHETASE"/>
    <property type="match status" value="1"/>
</dbReference>
<dbReference type="InterPro" id="IPR023213">
    <property type="entry name" value="CAT-like_dom_sf"/>
</dbReference>
<dbReference type="InterPro" id="IPR042099">
    <property type="entry name" value="ANL_N_sf"/>
</dbReference>
<dbReference type="Proteomes" id="UP001206483">
    <property type="component" value="Unassembled WGS sequence"/>
</dbReference>
<dbReference type="PROSITE" id="PS00455">
    <property type="entry name" value="AMP_BINDING"/>
    <property type="match status" value="1"/>
</dbReference>
<dbReference type="Pfam" id="PF13193">
    <property type="entry name" value="AMP-binding_C"/>
    <property type="match status" value="1"/>
</dbReference>
<protein>
    <submittedName>
        <fullName evidence="6">Amino acid adenylation domain-containing protein</fullName>
    </submittedName>
</protein>
<feature type="compositionally biased region" description="Acidic residues" evidence="4">
    <location>
        <begin position="755"/>
        <end position="770"/>
    </location>
</feature>
<dbReference type="SUPFAM" id="SSF56801">
    <property type="entry name" value="Acetyl-CoA synthetase-like"/>
    <property type="match status" value="1"/>
</dbReference>
<dbReference type="SUPFAM" id="SSF52777">
    <property type="entry name" value="CoA-dependent acyltransferases"/>
    <property type="match status" value="2"/>
</dbReference>
<dbReference type="RefSeq" id="WP_253801296.1">
    <property type="nucleotide sequence ID" value="NZ_BAAAUB010000093.1"/>
</dbReference>
<sequence length="1061" mass="112307">MRPADHSPDGPAEPLVFELTPAQQRLWFLHRLDPADVSYHMFFTVRLRGPLDTAALRAALDRLTERHQPLRTRYTERRGVPVGVVGLAGLPLDVRELSGEDDPEEAARAAVRDLLERPFDLGAGVPLRAALLRLGPEEHVLALVLHHLGGDGWSWDLFSAELPALYSAFRAGRPDPLAPLPLEFSAYADRARERAGADRAYWTERLAGARALDLGPAVRTADRMASAGAFHPVPLEPGLAERLRRLARAERSTVFLVLLTAFQTLLARHCGHPDVCVGTPVAGRDQVDLEPLFGYLSSTVVLRADLAGGPSFRDALRSSRRTFFEAYAHPEVPFEELSTGPGGPFQALFVLNAVGGPSGSGFDGLGCELFPSGLSTVKAPVTLDAWDDPNAPDGGLRLLLGHRLDTLDEAAGAALADRFGVLLAAAVAEPHLPVDRLPLVGAAERERLIAAGRGPRPAGPARDVLALIGEQAARTPDAPALVDRGRTVSYRDLVERVSAAADRLRAHGVGPDTVVAVRRERSADLVTDLLAVLTAGGAYTHLDPADPPERHHRLLATSGAALVLADGTPEPVPVPGRVHHTGNPGPDPADLAYVCHTSGSTGEPKAVMVTRGGLAARVRWMADRYGLGPGDRVLQFASASFDTHAEEIFPTLAAGAALVLLPGGGELLPDFLRTPEGAALTVLDLPTGYWHALVAEPGTAWPPALRLLILGGEQARGPAVAAWLRAVGPRVRLVNTYGPTEATVIATATAAEPDPGADDGANDGADDGADDPPIGRPLPDTDAHVLDPHLAPVPSGVPGELYLGGAGLARGYRGAPGRTAERFVPDPFGPPGARLYATGDRVRRDAEGQLHFLGRVDGQLKLRGYRIEPAEVERELLREPEVAAAAVAAHDQALVGYLVPAADAPPPDPAALRSRLLARLPERLVPSRFVLLDRLPLTTGGKVDRAALPPPPPAEDTAGAAGPEPRDDAEWLVADVWSEVLGRTAIGALDDFFALGGHSLHALRVAALLGEAVGLQVPVRLLFEHPVLARLAAEVRALVLADIEQLTDREAAAAVERTTPR</sequence>
<evidence type="ECO:0000256" key="1">
    <source>
        <dbReference type="ARBA" id="ARBA00001957"/>
    </source>
</evidence>
<dbReference type="Gene3D" id="3.30.559.30">
    <property type="entry name" value="Nonribosomal peptide synthetase, condensation domain"/>
    <property type="match status" value="1"/>
</dbReference>
<dbReference type="Gene3D" id="3.30.300.30">
    <property type="match status" value="1"/>
</dbReference>
<dbReference type="Pfam" id="PF00550">
    <property type="entry name" value="PP-binding"/>
    <property type="match status" value="1"/>
</dbReference>
<proteinExistence type="predicted"/>
<dbReference type="EMBL" id="JAMZDX010000005">
    <property type="protein sequence ID" value="MCP2312320.1"/>
    <property type="molecule type" value="Genomic_DNA"/>
</dbReference>
<evidence type="ECO:0000313" key="6">
    <source>
        <dbReference type="EMBL" id="MCP2312320.1"/>
    </source>
</evidence>
<reference evidence="6 7" key="1">
    <citation type="submission" date="2022-06" db="EMBL/GenBank/DDBJ databases">
        <title>Sequencing the genomes of 1000 actinobacteria strains.</title>
        <authorList>
            <person name="Klenk H.-P."/>
        </authorList>
    </citation>
    <scope>NUCLEOTIDE SEQUENCE [LARGE SCALE GENOMIC DNA]</scope>
    <source>
        <strain evidence="6 7">DSM 41656</strain>
    </source>
</reference>
<keyword evidence="7" id="KW-1185">Reference proteome</keyword>
<evidence type="ECO:0000313" key="7">
    <source>
        <dbReference type="Proteomes" id="UP001206483"/>
    </source>
</evidence>
<evidence type="ECO:0000256" key="2">
    <source>
        <dbReference type="ARBA" id="ARBA00022450"/>
    </source>
</evidence>
<dbReference type="Gene3D" id="3.30.559.10">
    <property type="entry name" value="Chloramphenicol acetyltransferase-like domain"/>
    <property type="match status" value="1"/>
</dbReference>
<dbReference type="SMART" id="SM00823">
    <property type="entry name" value="PKS_PP"/>
    <property type="match status" value="1"/>
</dbReference>
<evidence type="ECO:0000259" key="5">
    <source>
        <dbReference type="PROSITE" id="PS50075"/>
    </source>
</evidence>
<dbReference type="Gene3D" id="3.40.50.12780">
    <property type="entry name" value="N-terminal domain of ligase-like"/>
    <property type="match status" value="1"/>
</dbReference>
<dbReference type="PROSITE" id="PS50075">
    <property type="entry name" value="CARRIER"/>
    <property type="match status" value="1"/>
</dbReference>
<dbReference type="InterPro" id="IPR045851">
    <property type="entry name" value="AMP-bd_C_sf"/>
</dbReference>
<dbReference type="Pfam" id="PF00668">
    <property type="entry name" value="Condensation"/>
    <property type="match status" value="1"/>
</dbReference>
<feature type="domain" description="Carrier" evidence="5">
    <location>
        <begin position="964"/>
        <end position="1039"/>
    </location>
</feature>